<dbReference type="SUPFAM" id="SSF51182">
    <property type="entry name" value="RmlC-like cupins"/>
    <property type="match status" value="1"/>
</dbReference>
<dbReference type="Proteomes" id="UP000095463">
    <property type="component" value="Unassembled WGS sequence"/>
</dbReference>
<dbReference type="InterPro" id="IPR014710">
    <property type="entry name" value="RmlC-like_jellyroll"/>
</dbReference>
<dbReference type="CDD" id="cd02238">
    <property type="entry name" value="cupin_KdgF"/>
    <property type="match status" value="1"/>
</dbReference>
<dbReference type="RefSeq" id="WP_069908548.1">
    <property type="nucleotide sequence ID" value="NZ_LAJE02000077.1"/>
</dbReference>
<dbReference type="PANTHER" id="PTHR40112">
    <property type="entry name" value="H2HPP ISOMERASE"/>
    <property type="match status" value="1"/>
</dbReference>
<dbReference type="Pfam" id="PF07883">
    <property type="entry name" value="Cupin_2"/>
    <property type="match status" value="1"/>
</dbReference>
<reference evidence="2 3" key="1">
    <citation type="journal article" date="2015" name="Genome Announc.">
        <title>Genome Assemblies of Three Soil-Associated Devosia species: D. insulae, D. limi, and D. soli.</title>
        <authorList>
            <person name="Hassan Y.I."/>
            <person name="Lepp D."/>
            <person name="Zhou T."/>
        </authorList>
    </citation>
    <scope>NUCLEOTIDE SEQUENCE [LARGE SCALE GENOMIC DNA]</scope>
    <source>
        <strain evidence="2 3">DS-56</strain>
    </source>
</reference>
<feature type="domain" description="Cupin type-2" evidence="1">
    <location>
        <begin position="39"/>
        <end position="99"/>
    </location>
</feature>
<dbReference type="InterPro" id="IPR052535">
    <property type="entry name" value="Bacilysin_H2HPP_isomerase"/>
</dbReference>
<dbReference type="Gene3D" id="2.60.120.10">
    <property type="entry name" value="Jelly Rolls"/>
    <property type="match status" value="1"/>
</dbReference>
<dbReference type="PIRSF" id="PIRSF029883">
    <property type="entry name" value="KdgF"/>
    <property type="match status" value="1"/>
</dbReference>
<dbReference type="EMBL" id="LAJE02000077">
    <property type="protein sequence ID" value="OEO32292.1"/>
    <property type="molecule type" value="Genomic_DNA"/>
</dbReference>
<protein>
    <recommendedName>
        <fullName evidence="1">Cupin type-2 domain-containing protein</fullName>
    </recommendedName>
</protein>
<name>A0A1E5XUN8_9HYPH</name>
<proteinExistence type="predicted"/>
<accession>A0A1E5XUN8</accession>
<dbReference type="InterPro" id="IPR013096">
    <property type="entry name" value="Cupin_2"/>
</dbReference>
<evidence type="ECO:0000313" key="3">
    <source>
        <dbReference type="Proteomes" id="UP000095463"/>
    </source>
</evidence>
<dbReference type="PANTHER" id="PTHR40112:SF1">
    <property type="entry name" value="H2HPP ISOMERASE"/>
    <property type="match status" value="1"/>
</dbReference>
<evidence type="ECO:0000259" key="1">
    <source>
        <dbReference type="Pfam" id="PF07883"/>
    </source>
</evidence>
<dbReference type="AlphaFoldDB" id="A0A1E5XUN8"/>
<gene>
    <name evidence="2" type="ORF">VW23_012290</name>
</gene>
<organism evidence="2 3">
    <name type="scientific">Devosia insulae DS-56</name>
    <dbReference type="NCBI Taxonomy" id="1116389"/>
    <lineage>
        <taxon>Bacteria</taxon>
        <taxon>Pseudomonadati</taxon>
        <taxon>Pseudomonadota</taxon>
        <taxon>Alphaproteobacteria</taxon>
        <taxon>Hyphomicrobiales</taxon>
        <taxon>Devosiaceae</taxon>
        <taxon>Devosia</taxon>
    </lineage>
</organism>
<comment type="caution">
    <text evidence="2">The sequence shown here is derived from an EMBL/GenBank/DDBJ whole genome shotgun (WGS) entry which is preliminary data.</text>
</comment>
<dbReference type="InterPro" id="IPR011051">
    <property type="entry name" value="RmlC_Cupin_sf"/>
</dbReference>
<evidence type="ECO:0000313" key="2">
    <source>
        <dbReference type="EMBL" id="OEO32292.1"/>
    </source>
</evidence>
<sequence length="112" mass="11807">MSAPEPFARADAGEWVSFAPGKARRVRLHTPELMQVEARIAAGLSTASHSHPHVQVSFVLAGRIRVTVGDETAELGPGDSFVVASGVEHGATALSDVTLLDTFTPAREDFLG</sequence>
<dbReference type="InterPro" id="IPR025499">
    <property type="entry name" value="KdgF"/>
</dbReference>
<dbReference type="OrthoDB" id="9811153at2"/>
<keyword evidence="3" id="KW-1185">Reference proteome</keyword>